<evidence type="ECO:0000256" key="3">
    <source>
        <dbReference type="SAM" id="Phobius"/>
    </source>
</evidence>
<dbReference type="InterPro" id="IPR029050">
    <property type="entry name" value="Immunoprotect_excell_Ig-like"/>
</dbReference>
<reference evidence="5 6" key="1">
    <citation type="submission" date="2020-08" db="EMBL/GenBank/DDBJ databases">
        <title>Sequencing the genomes of 1000 actinobacteria strains.</title>
        <authorList>
            <person name="Klenk H.-P."/>
        </authorList>
    </citation>
    <scope>NUCLEOTIDE SEQUENCE [LARGE SCALE GENOMIC DNA]</scope>
    <source>
        <strain evidence="5 6">DSM 45362</strain>
    </source>
</reference>
<feature type="transmembrane region" description="Helical" evidence="3">
    <location>
        <begin position="60"/>
        <end position="84"/>
    </location>
</feature>
<evidence type="ECO:0000256" key="2">
    <source>
        <dbReference type="SAM" id="MobiDB-lite"/>
    </source>
</evidence>
<protein>
    <recommendedName>
        <fullName evidence="4">DUF4352 domain-containing protein</fullName>
    </recommendedName>
</protein>
<dbReference type="EMBL" id="JACHMN010000003">
    <property type="protein sequence ID" value="MBB5872992.1"/>
    <property type="molecule type" value="Genomic_DNA"/>
</dbReference>
<organism evidence="5 6">
    <name type="scientific">Allocatelliglobosispora scoriae</name>
    <dbReference type="NCBI Taxonomy" id="643052"/>
    <lineage>
        <taxon>Bacteria</taxon>
        <taxon>Bacillati</taxon>
        <taxon>Actinomycetota</taxon>
        <taxon>Actinomycetes</taxon>
        <taxon>Micromonosporales</taxon>
        <taxon>Micromonosporaceae</taxon>
        <taxon>Allocatelliglobosispora</taxon>
    </lineage>
</organism>
<dbReference type="Proteomes" id="UP000587527">
    <property type="component" value="Unassembled WGS sequence"/>
</dbReference>
<keyword evidence="6" id="KW-1185">Reference proteome</keyword>
<dbReference type="InterPro" id="IPR029051">
    <property type="entry name" value="DUF4352"/>
</dbReference>
<proteinExistence type="predicted"/>
<keyword evidence="3" id="KW-0812">Transmembrane</keyword>
<feature type="compositionally biased region" description="Polar residues" evidence="2">
    <location>
        <begin position="88"/>
        <end position="99"/>
    </location>
</feature>
<evidence type="ECO:0000256" key="1">
    <source>
        <dbReference type="ARBA" id="ARBA00022729"/>
    </source>
</evidence>
<keyword evidence="3" id="KW-0472">Membrane</keyword>
<feature type="domain" description="DUF4352" evidence="4">
    <location>
        <begin position="138"/>
        <end position="244"/>
    </location>
</feature>
<feature type="compositionally biased region" description="Low complexity" evidence="2">
    <location>
        <begin position="109"/>
        <end position="118"/>
    </location>
</feature>
<keyword evidence="1" id="KW-0732">Signal</keyword>
<comment type="caution">
    <text evidence="5">The sequence shown here is derived from an EMBL/GenBank/DDBJ whole genome shotgun (WGS) entry which is preliminary data.</text>
</comment>
<accession>A0A841C1Q4</accession>
<gene>
    <name evidence="5" type="ORF">F4553_006426</name>
</gene>
<dbReference type="RefSeq" id="WP_184843465.1">
    <property type="nucleotide sequence ID" value="NZ_JACHMN010000003.1"/>
</dbReference>
<name>A0A841C1Q4_9ACTN</name>
<sequence length="257" mass="26625">MTQSPPNPRIAMTLPPLPNDPIVPAPQNSYPVGAVVNGFQWDGTAWRPFAPPPPKRSNSALWITLGVVGAVMLICFAGFVAIALSSDTPAPSAGSTQKGTVPLAGKTDAGAPSAEAAPPGGPATVKAGTQVPITTSLDKNLKVTVRGMKTGVRSSNQFDDDTGERGYITVDIEIVFVDGADTYLAEPSDFKLIAADGTVYESETFIAGISGNLDTVTLNPGQKTSGKIVFDAPKAAAKGAKVQYVDFGKAAAFWQYA</sequence>
<feature type="region of interest" description="Disordered" evidence="2">
    <location>
        <begin position="88"/>
        <end position="128"/>
    </location>
</feature>
<evidence type="ECO:0000313" key="6">
    <source>
        <dbReference type="Proteomes" id="UP000587527"/>
    </source>
</evidence>
<evidence type="ECO:0000313" key="5">
    <source>
        <dbReference type="EMBL" id="MBB5872992.1"/>
    </source>
</evidence>
<dbReference type="Pfam" id="PF11611">
    <property type="entry name" value="DUF4352"/>
    <property type="match status" value="1"/>
</dbReference>
<dbReference type="AlphaFoldDB" id="A0A841C1Q4"/>
<dbReference type="Gene3D" id="2.60.40.1240">
    <property type="match status" value="1"/>
</dbReference>
<keyword evidence="3" id="KW-1133">Transmembrane helix</keyword>
<evidence type="ECO:0000259" key="4">
    <source>
        <dbReference type="Pfam" id="PF11611"/>
    </source>
</evidence>